<organism evidence="1 2">
    <name type="scientific">Amycolatopsis coloradensis</name>
    <dbReference type="NCBI Taxonomy" id="76021"/>
    <lineage>
        <taxon>Bacteria</taxon>
        <taxon>Bacillati</taxon>
        <taxon>Actinomycetota</taxon>
        <taxon>Actinomycetes</taxon>
        <taxon>Pseudonocardiales</taxon>
        <taxon>Pseudonocardiaceae</taxon>
        <taxon>Amycolatopsis</taxon>
    </lineage>
</organism>
<reference evidence="1" key="1">
    <citation type="submission" date="2023-10" db="EMBL/GenBank/DDBJ databases">
        <title>Whole genome sequencing of actinobacterial strain Amycolatopsis sp. (BCA-696) identifies the underlying plant growth-promoting genes.</title>
        <authorList>
            <person name="Gandham P."/>
            <person name="Vadla N."/>
            <person name="Saji A."/>
            <person name="Srinivas V."/>
            <person name="Ruperao P."/>
            <person name="Selvanayagam S."/>
            <person name="Saxena R.K."/>
            <person name="Rathore A."/>
            <person name="Gopalakrishnan S."/>
            <person name="Thakur V."/>
        </authorList>
    </citation>
    <scope>NUCLEOTIDE SEQUENCE</scope>
    <source>
        <strain evidence="1">BCA-696</strain>
    </source>
</reference>
<accession>A0ACD5BIA8</accession>
<gene>
    <name evidence="1" type="ORF">LCL61_26475</name>
</gene>
<evidence type="ECO:0000313" key="1">
    <source>
        <dbReference type="EMBL" id="WYW19096.1"/>
    </source>
</evidence>
<evidence type="ECO:0000313" key="2">
    <source>
        <dbReference type="Proteomes" id="UP001456344"/>
    </source>
</evidence>
<proteinExistence type="predicted"/>
<keyword evidence="2" id="KW-1185">Reference proteome</keyword>
<sequence>MRRIVLSNSIVRRSLVAASVTLFISGLLAGGASAAEAATGTAEALPQLECEGRVERPTQDGDIVRARAVTRCRDEVEVIGVRTWLQKYDDGEWENVEEDLGRREDARWVRADAEAECERGRYRTVSEHFARDGRDDYRDRKESESVRIRCR</sequence>
<name>A0ACD5BIA8_9PSEU</name>
<protein>
    <submittedName>
        <fullName evidence="1">Uncharacterized protein</fullName>
    </submittedName>
</protein>
<dbReference type="Proteomes" id="UP001456344">
    <property type="component" value="Chromosome"/>
</dbReference>
<dbReference type="EMBL" id="CP150484">
    <property type="protein sequence ID" value="WYW19096.1"/>
    <property type="molecule type" value="Genomic_DNA"/>
</dbReference>